<sequence>MKKLSNKELKKINGGDFWEDLGTITGNVINKIPRLGKGKK</sequence>
<accession>A0A2K3Z6X7</accession>
<dbReference type="OrthoDB" id="9955668at2"/>
<proteinExistence type="predicted"/>
<evidence type="ECO:0000313" key="2">
    <source>
        <dbReference type="EMBL" id="REH95253.1"/>
    </source>
</evidence>
<dbReference type="EMBL" id="QKXQ01000311">
    <property type="protein sequence ID" value="REH95253.1"/>
    <property type="molecule type" value="Genomic_DNA"/>
</dbReference>
<dbReference type="KEGG" id="sfq:C7J90_06090"/>
<evidence type="ECO:0000313" key="4">
    <source>
        <dbReference type="Proteomes" id="UP000256337"/>
    </source>
</evidence>
<keyword evidence="6" id="KW-1185">Reference proteome</keyword>
<evidence type="ECO:0000313" key="1">
    <source>
        <dbReference type="EMBL" id="MBH9582126.1"/>
    </source>
</evidence>
<dbReference type="EMBL" id="QKYD01000107">
    <property type="protein sequence ID" value="REI21473.1"/>
    <property type="molecule type" value="Genomic_DNA"/>
</dbReference>
<dbReference type="AlphaFoldDB" id="A0A2K3Z6X7"/>
<protein>
    <submittedName>
        <fullName evidence="2">Bacteriocin</fullName>
    </submittedName>
</protein>
<dbReference type="RefSeq" id="WP_103210469.1">
    <property type="nucleotide sequence ID" value="NZ_CAJUZQ010000076.1"/>
</dbReference>
<dbReference type="Proteomes" id="UP000597038">
    <property type="component" value="Unassembled WGS sequence"/>
</dbReference>
<dbReference type="InterPro" id="IPR010133">
    <property type="entry name" value="Bacteriocin_signal_seq"/>
</dbReference>
<gene>
    <name evidence="3" type="ORF">DOS76_06905</name>
    <name evidence="2" type="ORF">DOS83_06630</name>
    <name evidence="1" type="ORF">I9026_12165</name>
</gene>
<reference evidence="4 5" key="1">
    <citation type="journal article" date="2018" name="Vet. Microbiol.">
        <title>Characterisation of Staphylococcus felis isolated from cats using whole genome sequencing.</title>
        <authorList>
            <person name="Worthing K."/>
            <person name="Pang S."/>
            <person name="Trott D.J."/>
            <person name="Abraham S."/>
            <person name="Coombs G.W."/>
            <person name="Jordan D."/>
            <person name="McIntyre L."/>
            <person name="Davies M.R."/>
            <person name="Norris J."/>
        </authorList>
    </citation>
    <scope>NUCLEOTIDE SEQUENCE [LARGE SCALE GENOMIC DNA]</scope>
    <source>
        <strain evidence="3 4">F25</strain>
        <strain evidence="2 5">F9</strain>
    </source>
</reference>
<organism evidence="2 5">
    <name type="scientific">Staphylococcus felis</name>
    <dbReference type="NCBI Taxonomy" id="46127"/>
    <lineage>
        <taxon>Bacteria</taxon>
        <taxon>Bacillati</taxon>
        <taxon>Bacillota</taxon>
        <taxon>Bacilli</taxon>
        <taxon>Bacillales</taxon>
        <taxon>Staphylococcaceae</taxon>
        <taxon>Staphylococcus</taxon>
    </lineage>
</organism>
<dbReference type="EMBL" id="JAEDAQ010000033">
    <property type="protein sequence ID" value="MBH9582126.1"/>
    <property type="molecule type" value="Genomic_DNA"/>
</dbReference>
<evidence type="ECO:0000313" key="6">
    <source>
        <dbReference type="Proteomes" id="UP000597038"/>
    </source>
</evidence>
<name>A0A2K3Z6X7_9STAP</name>
<comment type="caution">
    <text evidence="2">The sequence shown here is derived from an EMBL/GenBank/DDBJ whole genome shotgun (WGS) entry which is preliminary data.</text>
</comment>
<dbReference type="NCBIfam" id="TIGR01847">
    <property type="entry name" value="bacteriocin_sig"/>
    <property type="match status" value="1"/>
</dbReference>
<dbReference type="GeneID" id="48057790"/>
<evidence type="ECO:0000313" key="5">
    <source>
        <dbReference type="Proteomes" id="UP000256562"/>
    </source>
</evidence>
<dbReference type="Proteomes" id="UP000256562">
    <property type="component" value="Unassembled WGS sequence"/>
</dbReference>
<reference evidence="1 6" key="2">
    <citation type="submission" date="2020-12" db="EMBL/GenBank/DDBJ databases">
        <title>Genomic analysis of Staphylococcus felis from a cat with skin infection.</title>
        <authorList>
            <person name="Aslantas O."/>
            <person name="Keskin O."/>
            <person name="Buyukaltay K."/>
            <person name="Gullu Yucetepe A."/>
        </authorList>
    </citation>
    <scope>NUCLEOTIDE SEQUENCE [LARGE SCALE GENOMIC DNA]</scope>
    <source>
        <strain evidence="1 6">HARRANVET</strain>
    </source>
</reference>
<evidence type="ECO:0000313" key="3">
    <source>
        <dbReference type="EMBL" id="REI21473.1"/>
    </source>
</evidence>
<dbReference type="Proteomes" id="UP000256337">
    <property type="component" value="Unassembled WGS sequence"/>
</dbReference>